<dbReference type="OrthoDB" id="19473at2759"/>
<feature type="transmembrane region" description="Helical" evidence="1">
    <location>
        <begin position="109"/>
        <end position="132"/>
    </location>
</feature>
<comment type="caution">
    <text evidence="2">The sequence shown here is derived from an EMBL/GenBank/DDBJ whole genome shotgun (WGS) entry which is preliminary data.</text>
</comment>
<keyword evidence="1" id="KW-1133">Transmembrane helix</keyword>
<dbReference type="PANTHER" id="PTHR16189">
    <property type="entry name" value="TRANSMEMBRANE PROTEIN 104-RELATED"/>
    <property type="match status" value="1"/>
</dbReference>
<sequence>MLEQSASTVSRSPGVNAHAVWGARSLELPGVRGRGSTESTMMASAAEEICPSSPNSENGVTTVHFKITRKNQDRPWKVRFIYLQCYFISIATILGTGILGLPVTVAHAGLLPFLVSFLIGFFMQGLLIYLFVDLLQRCRVSQVTSRKCSVTERIVMQDVGAVEPAVTQTEVPEERIGGCRKMYGAVEHSCHSNRGPGLEGWRLEGGGGGWRWKILVETSRERWTLSVTQALSHRNDSAPRADCVLSGT</sequence>
<evidence type="ECO:0000313" key="2">
    <source>
        <dbReference type="EMBL" id="KAJ8278824.1"/>
    </source>
</evidence>
<evidence type="ECO:0000313" key="3">
    <source>
        <dbReference type="Proteomes" id="UP001152803"/>
    </source>
</evidence>
<accession>A0A9Q1I2K2</accession>
<keyword evidence="1" id="KW-0472">Membrane</keyword>
<dbReference type="Proteomes" id="UP001152803">
    <property type="component" value="Unassembled WGS sequence"/>
</dbReference>
<reference evidence="2" key="1">
    <citation type="journal article" date="2023" name="Science">
        <title>Genome structures resolve the early diversification of teleost fishes.</title>
        <authorList>
            <person name="Parey E."/>
            <person name="Louis A."/>
            <person name="Montfort J."/>
            <person name="Bouchez O."/>
            <person name="Roques C."/>
            <person name="Iampietro C."/>
            <person name="Lluch J."/>
            <person name="Castinel A."/>
            <person name="Donnadieu C."/>
            <person name="Desvignes T."/>
            <person name="Floi Bucao C."/>
            <person name="Jouanno E."/>
            <person name="Wen M."/>
            <person name="Mejri S."/>
            <person name="Dirks R."/>
            <person name="Jansen H."/>
            <person name="Henkel C."/>
            <person name="Chen W.J."/>
            <person name="Zahm M."/>
            <person name="Cabau C."/>
            <person name="Klopp C."/>
            <person name="Thompson A.W."/>
            <person name="Robinson-Rechavi M."/>
            <person name="Braasch I."/>
            <person name="Lecointre G."/>
            <person name="Bobe J."/>
            <person name="Postlethwait J.H."/>
            <person name="Berthelot C."/>
            <person name="Roest Crollius H."/>
            <person name="Guiguen Y."/>
        </authorList>
    </citation>
    <scope>NUCLEOTIDE SEQUENCE</scope>
    <source>
        <strain evidence="2">Concon-B</strain>
    </source>
</reference>
<gene>
    <name evidence="2" type="ORF">COCON_G00058900</name>
</gene>
<keyword evidence="1" id="KW-0812">Transmembrane</keyword>
<name>A0A9Q1I2K2_CONCO</name>
<dbReference type="PANTHER" id="PTHR16189:SF6">
    <property type="entry name" value="AMINO ACID TRANSPORTER TRANSMEMBRANE DOMAIN-CONTAINING PROTEIN"/>
    <property type="match status" value="1"/>
</dbReference>
<dbReference type="AlphaFoldDB" id="A0A9Q1I2K2"/>
<dbReference type="EMBL" id="JAFJMO010000004">
    <property type="protein sequence ID" value="KAJ8278824.1"/>
    <property type="molecule type" value="Genomic_DNA"/>
</dbReference>
<proteinExistence type="predicted"/>
<evidence type="ECO:0000256" key="1">
    <source>
        <dbReference type="SAM" id="Phobius"/>
    </source>
</evidence>
<organism evidence="2 3">
    <name type="scientific">Conger conger</name>
    <name type="common">Conger eel</name>
    <name type="synonym">Muraena conger</name>
    <dbReference type="NCBI Taxonomy" id="82655"/>
    <lineage>
        <taxon>Eukaryota</taxon>
        <taxon>Metazoa</taxon>
        <taxon>Chordata</taxon>
        <taxon>Craniata</taxon>
        <taxon>Vertebrata</taxon>
        <taxon>Euteleostomi</taxon>
        <taxon>Actinopterygii</taxon>
        <taxon>Neopterygii</taxon>
        <taxon>Teleostei</taxon>
        <taxon>Anguilliformes</taxon>
        <taxon>Congridae</taxon>
        <taxon>Conger</taxon>
    </lineage>
</organism>
<keyword evidence="3" id="KW-1185">Reference proteome</keyword>
<protein>
    <submittedName>
        <fullName evidence="2">Uncharacterized protein</fullName>
    </submittedName>
</protein>
<feature type="transmembrane region" description="Helical" evidence="1">
    <location>
        <begin position="80"/>
        <end position="103"/>
    </location>
</feature>